<dbReference type="Proteomes" id="UP000189701">
    <property type="component" value="Unplaced"/>
</dbReference>
<dbReference type="Gene3D" id="3.60.10.10">
    <property type="entry name" value="Endonuclease/exonuclease/phosphatase"/>
    <property type="match status" value="1"/>
</dbReference>
<dbReference type="RefSeq" id="XP_009774255.1">
    <property type="nucleotide sequence ID" value="XM_009775953.1"/>
</dbReference>
<evidence type="ECO:0000313" key="2">
    <source>
        <dbReference type="RefSeq" id="XP_009774255.1"/>
    </source>
</evidence>
<dbReference type="InterPro" id="IPR027124">
    <property type="entry name" value="Swc5/CFDP1/2"/>
</dbReference>
<reference evidence="2" key="2">
    <citation type="submission" date="2025-08" db="UniProtKB">
        <authorList>
            <consortium name="RefSeq"/>
        </authorList>
    </citation>
    <scope>IDENTIFICATION</scope>
    <source>
        <tissue evidence="2">Leaf</tissue>
    </source>
</reference>
<dbReference type="PANTHER" id="PTHR23227">
    <property type="entry name" value="BUCENTAUR RELATED"/>
    <property type="match status" value="1"/>
</dbReference>
<dbReference type="eggNOG" id="ENOG502S0A1">
    <property type="taxonomic scope" value="Eukaryota"/>
</dbReference>
<reference evidence="1" key="1">
    <citation type="journal article" date="2013" name="Genome Biol.">
        <title>Reference genomes and transcriptomes of Nicotiana sylvestris and Nicotiana tomentosiformis.</title>
        <authorList>
            <person name="Sierro N."/>
            <person name="Battey J.N."/>
            <person name="Ouadi S."/>
            <person name="Bovet L."/>
            <person name="Goepfert S."/>
            <person name="Bakaher N."/>
            <person name="Peitsch M.C."/>
            <person name="Ivanov N.V."/>
        </authorList>
    </citation>
    <scope>NUCLEOTIDE SEQUENCE [LARGE SCALE GENOMIC DNA]</scope>
</reference>
<dbReference type="InterPro" id="IPR036691">
    <property type="entry name" value="Endo/exonu/phosph_ase_sf"/>
</dbReference>
<proteinExistence type="predicted"/>
<name>A0A1U7WJ33_NICSY</name>
<evidence type="ECO:0000313" key="1">
    <source>
        <dbReference type="Proteomes" id="UP000189701"/>
    </source>
</evidence>
<dbReference type="PANTHER" id="PTHR23227:SF67">
    <property type="entry name" value="CRANIOFACIAL DEVELOPMENT PROTEIN 2-LIKE"/>
    <property type="match status" value="1"/>
</dbReference>
<gene>
    <name evidence="2" type="primary">LOC104224333</name>
</gene>
<protein>
    <submittedName>
        <fullName evidence="2">Uncharacterized protein LOC104224333</fullName>
    </submittedName>
</protein>
<dbReference type="STRING" id="4096.A0A1U7WJ33"/>
<keyword evidence="1" id="KW-1185">Reference proteome</keyword>
<accession>A0A1U7WJ33</accession>
<dbReference type="SUPFAM" id="SSF56219">
    <property type="entry name" value="DNase I-like"/>
    <property type="match status" value="1"/>
</dbReference>
<organism evidence="1 2">
    <name type="scientific">Nicotiana sylvestris</name>
    <name type="common">Wood tobacco</name>
    <name type="synonym">South American tobacco</name>
    <dbReference type="NCBI Taxonomy" id="4096"/>
    <lineage>
        <taxon>Eukaryota</taxon>
        <taxon>Viridiplantae</taxon>
        <taxon>Streptophyta</taxon>
        <taxon>Embryophyta</taxon>
        <taxon>Tracheophyta</taxon>
        <taxon>Spermatophyta</taxon>
        <taxon>Magnoliopsida</taxon>
        <taxon>eudicotyledons</taxon>
        <taxon>Gunneridae</taxon>
        <taxon>Pentapetalae</taxon>
        <taxon>asterids</taxon>
        <taxon>lamiids</taxon>
        <taxon>Solanales</taxon>
        <taxon>Solanaceae</taxon>
        <taxon>Nicotianoideae</taxon>
        <taxon>Nicotianeae</taxon>
        <taxon>Nicotiana</taxon>
    </lineage>
</organism>
<dbReference type="AlphaFoldDB" id="A0A1U7WJ33"/>
<sequence length="322" mass="35851">MPDDEQRRLEKFGRVQPLTFSGSEGEDAQVLYVIRSRGPRGDFGWLAEDLSWVFAAEVLGLLSQPHLRLGSCKCDPHRCVSKSQKRNGRWGARTAEAASLNVVSTYAPHAGLDEKVKRRFWEGLDEIMRQVPPVEKLFIGGDFNSHIGSISGGHGEVHGGFGFGERNRGGTSMLDFAKAFGLVIANSSFPKREDHLFTFQNAMAKTHIDYLLLKRYGRGLCKDYKVIPGEILTMQHRLLVMDVGTMLKMGKRSARGRSRIRWGALTKDKAQELEGRLSAMGAWRSSGDASTRWSVTADCIREAAREVLWVATGISDGHKGDW</sequence>